<dbReference type="Proteomes" id="UP001312865">
    <property type="component" value="Unassembled WGS sequence"/>
</dbReference>
<evidence type="ECO:0000313" key="14">
    <source>
        <dbReference type="Proteomes" id="UP001312865"/>
    </source>
</evidence>
<dbReference type="InterPro" id="IPR015500">
    <property type="entry name" value="Peptidase_S8_subtilisin-rel"/>
</dbReference>
<feature type="chain" id="PRO_5047260299" evidence="10">
    <location>
        <begin position="21"/>
        <end position="736"/>
    </location>
</feature>
<dbReference type="Pfam" id="PF00082">
    <property type="entry name" value="Peptidase_S8"/>
    <property type="match status" value="1"/>
</dbReference>
<dbReference type="PROSITE" id="PS00138">
    <property type="entry name" value="SUBTILASE_SER"/>
    <property type="match status" value="1"/>
</dbReference>
<feature type="signal peptide" evidence="10">
    <location>
        <begin position="1"/>
        <end position="20"/>
    </location>
</feature>
<gene>
    <name evidence="13" type="ORF">WAK64_18770</name>
</gene>
<dbReference type="PANTHER" id="PTHR43806">
    <property type="entry name" value="PEPTIDASE S8"/>
    <property type="match status" value="1"/>
</dbReference>
<keyword evidence="4 8" id="KW-0645">Protease</keyword>
<evidence type="ECO:0000259" key="12">
    <source>
        <dbReference type="Pfam" id="PF02225"/>
    </source>
</evidence>
<dbReference type="CDD" id="cd02133">
    <property type="entry name" value="PA_C5a_like"/>
    <property type="match status" value="1"/>
</dbReference>
<keyword evidence="5 10" id="KW-0732">Signal</keyword>
<dbReference type="InterPro" id="IPR034213">
    <property type="entry name" value="S8_Vpr-like"/>
</dbReference>
<reference evidence="13 14" key="1">
    <citation type="journal article" date="2018" name="J. Microbiol.">
        <title>Bacillus spongiae sp. nov., isolated from sponge of Jeju Island.</title>
        <authorList>
            <person name="Lee G.E."/>
            <person name="Im W.T."/>
            <person name="Park J.S."/>
        </authorList>
    </citation>
    <scope>NUCLEOTIDE SEQUENCE [LARGE SCALE GENOMIC DNA]</scope>
    <source>
        <strain evidence="13 14">135PIL107-10</strain>
    </source>
</reference>
<dbReference type="SUPFAM" id="SSF52025">
    <property type="entry name" value="PA domain"/>
    <property type="match status" value="1"/>
</dbReference>
<protein>
    <submittedName>
        <fullName evidence="13">S8 family serine peptidase</fullName>
    </submittedName>
</protein>
<keyword evidence="3" id="KW-0964">Secreted</keyword>
<dbReference type="PROSITE" id="PS51892">
    <property type="entry name" value="SUBTILASE"/>
    <property type="match status" value="1"/>
</dbReference>
<dbReference type="EMBL" id="JBBAXC010000020">
    <property type="protein sequence ID" value="MEI5909097.1"/>
    <property type="molecule type" value="Genomic_DNA"/>
</dbReference>
<evidence type="ECO:0000256" key="5">
    <source>
        <dbReference type="ARBA" id="ARBA00022729"/>
    </source>
</evidence>
<feature type="domain" description="PA" evidence="12">
    <location>
        <begin position="338"/>
        <end position="405"/>
    </location>
</feature>
<evidence type="ECO:0000256" key="1">
    <source>
        <dbReference type="ARBA" id="ARBA00011073"/>
    </source>
</evidence>
<organism evidence="13 14">
    <name type="scientific">Bacillus spongiae</name>
    <dbReference type="NCBI Taxonomy" id="2683610"/>
    <lineage>
        <taxon>Bacteria</taxon>
        <taxon>Bacillati</taxon>
        <taxon>Bacillota</taxon>
        <taxon>Bacilli</taxon>
        <taxon>Bacillales</taxon>
        <taxon>Bacillaceae</taxon>
        <taxon>Bacillus</taxon>
    </lineage>
</organism>
<dbReference type="InterPro" id="IPR050131">
    <property type="entry name" value="Peptidase_S8_subtilisin-like"/>
</dbReference>
<comment type="similarity">
    <text evidence="1 8 9">Belongs to the peptidase S8 family.</text>
</comment>
<feature type="active site" description="Charge relay system" evidence="8">
    <location>
        <position position="468"/>
    </location>
</feature>
<evidence type="ECO:0000256" key="9">
    <source>
        <dbReference type="RuleBase" id="RU003355"/>
    </source>
</evidence>
<dbReference type="PROSITE" id="PS00136">
    <property type="entry name" value="SUBTILASE_ASP"/>
    <property type="match status" value="1"/>
</dbReference>
<proteinExistence type="inferred from homology"/>
<dbReference type="SUPFAM" id="SSF52743">
    <property type="entry name" value="Subtilisin-like"/>
    <property type="match status" value="1"/>
</dbReference>
<evidence type="ECO:0000256" key="2">
    <source>
        <dbReference type="ARBA" id="ARBA00022512"/>
    </source>
</evidence>
<accession>A0ABU8HIJ8</accession>
<feature type="active site" description="Charge relay system" evidence="8">
    <location>
        <position position="181"/>
    </location>
</feature>
<dbReference type="RefSeq" id="WP_336588545.1">
    <property type="nucleotide sequence ID" value="NZ_JBBAXC010000020.1"/>
</dbReference>
<dbReference type="PRINTS" id="PR00723">
    <property type="entry name" value="SUBTILISIN"/>
</dbReference>
<keyword evidence="2" id="KW-0134">Cell wall</keyword>
<dbReference type="InterPro" id="IPR023828">
    <property type="entry name" value="Peptidase_S8_Ser-AS"/>
</dbReference>
<keyword evidence="14" id="KW-1185">Reference proteome</keyword>
<dbReference type="Pfam" id="PF02225">
    <property type="entry name" value="PA"/>
    <property type="match status" value="1"/>
</dbReference>
<dbReference type="InterPro" id="IPR046450">
    <property type="entry name" value="PA_dom_sf"/>
</dbReference>
<comment type="caution">
    <text evidence="13">The sequence shown here is derived from an EMBL/GenBank/DDBJ whole genome shotgun (WGS) entry which is preliminary data.</text>
</comment>
<dbReference type="InterPro" id="IPR036852">
    <property type="entry name" value="Peptidase_S8/S53_dom_sf"/>
</dbReference>
<feature type="domain" description="Peptidase S8/S53" evidence="11">
    <location>
        <begin position="132"/>
        <end position="520"/>
    </location>
</feature>
<dbReference type="InterPro" id="IPR023827">
    <property type="entry name" value="Peptidase_S8_Asp-AS"/>
</dbReference>
<dbReference type="InterPro" id="IPR022398">
    <property type="entry name" value="Peptidase_S8_His-AS"/>
</dbReference>
<evidence type="ECO:0000256" key="10">
    <source>
        <dbReference type="SAM" id="SignalP"/>
    </source>
</evidence>
<dbReference type="InterPro" id="IPR000209">
    <property type="entry name" value="Peptidase_S8/S53_dom"/>
</dbReference>
<evidence type="ECO:0000256" key="6">
    <source>
        <dbReference type="ARBA" id="ARBA00022801"/>
    </source>
</evidence>
<dbReference type="CDD" id="cd07474">
    <property type="entry name" value="Peptidases_S8_subtilisin_Vpr-like"/>
    <property type="match status" value="1"/>
</dbReference>
<evidence type="ECO:0000256" key="8">
    <source>
        <dbReference type="PROSITE-ProRule" id="PRU01240"/>
    </source>
</evidence>
<evidence type="ECO:0000256" key="7">
    <source>
        <dbReference type="ARBA" id="ARBA00022825"/>
    </source>
</evidence>
<dbReference type="Gene3D" id="3.40.50.200">
    <property type="entry name" value="Peptidase S8/S53 domain"/>
    <property type="match status" value="1"/>
</dbReference>
<sequence>MKIVANIFLAFLLVPNMVMAETPFSIPVMKENPNEIITAIVEMEEKPNIENIKQQIRPFSTLTLGFLYEEIFYGYSISGKRKDVTSFLKDKKNVQQIHDVKTYSVMGEKSIDFIGGDLASGFLDENGNRLTGKGVKVGIIDTGMDYTHPDLSRNYRGGRDLVDGDLEPMETKSHEGMPTVHGTHVAGVIGANGKMRGVAPEAELYAYRALGAGGTGTTDQVLAAIEQAVKDKMDIINLSLGNKVNGPDLPISLALDKAVEKGVIAITSSGNSGPKRWTVGAPGTSEKSISVGASTPPMEIPYLSMGEKHIRLFPFIGGGEWDVKRKLQLVDGGLGSPEQLKNVNGKIALIQRGELTFGEKNRNAAKAGAVAVIIYNNTEGSFMGTMDEQSTIPSASISKKEGEWLIQQMSHRDLHASTVFQEEKDLLAPFSSRGPVTFNWLIKPDLSAPGVEINSTVPKGYRSLQGTSMAAPHVTGLAAILLQAHPTWTPDEVKSALMLTAKPLIDETGREYDPTEQGAGRISVKDAININTLVTPSSLSFGKLSKGSFGYNEVKVKVKNVSNQRKDYRFRVRKAEDREWLRWELPMSFTLLPNSEKEVVIRVIKTSEPKTKEALVTGRLQIIENSKSFDLPYLFVLKEPDYPRIMGFNAVPGDQKNTMRYEVYLPGGADEFGIALFEAETLQFLGFLAQSKKVQHGLLEEQVNLHPSLRGIQFYAVAYARFQNQEDDQQVLINWY</sequence>
<dbReference type="PROSITE" id="PS00137">
    <property type="entry name" value="SUBTILASE_HIS"/>
    <property type="match status" value="1"/>
</dbReference>
<dbReference type="Gene3D" id="3.50.30.30">
    <property type="match status" value="1"/>
</dbReference>
<feature type="active site" description="Charge relay system" evidence="8">
    <location>
        <position position="141"/>
    </location>
</feature>
<dbReference type="PANTHER" id="PTHR43806:SF65">
    <property type="entry name" value="SERINE PROTEASE APRX"/>
    <property type="match status" value="1"/>
</dbReference>
<evidence type="ECO:0000256" key="4">
    <source>
        <dbReference type="ARBA" id="ARBA00022670"/>
    </source>
</evidence>
<evidence type="ECO:0000313" key="13">
    <source>
        <dbReference type="EMBL" id="MEI5909097.1"/>
    </source>
</evidence>
<keyword evidence="6 8" id="KW-0378">Hydrolase</keyword>
<evidence type="ECO:0000256" key="3">
    <source>
        <dbReference type="ARBA" id="ARBA00022525"/>
    </source>
</evidence>
<name>A0ABU8HIJ8_9BACI</name>
<keyword evidence="7 8" id="KW-0720">Serine protease</keyword>
<dbReference type="InterPro" id="IPR003137">
    <property type="entry name" value="PA_domain"/>
</dbReference>
<evidence type="ECO:0000259" key="11">
    <source>
        <dbReference type="Pfam" id="PF00082"/>
    </source>
</evidence>